<dbReference type="SUPFAM" id="SSF88659">
    <property type="entry name" value="Sigma3 and sigma4 domains of RNA polymerase sigma factors"/>
    <property type="match status" value="1"/>
</dbReference>
<dbReference type="InterPro" id="IPR013324">
    <property type="entry name" value="RNA_pol_sigma_r3/r4-like"/>
</dbReference>
<dbReference type="Proteomes" id="UP000009399">
    <property type="component" value="Chromosome"/>
</dbReference>
<sequence>MKSKYHNKLIWKTYNQYKHIFVASAKSVIKIYNNIPLNWEDLVNYSLFNLVDIVNSYDKNQQHSFEKYLFYKVKYLMINYSKKYVSKSHQVLNLALNYEEYEFEFEDPNSDIYEQSVYSHNEPKQWLQKTFDITNDLELEILVHYFFSGFKTKQISSKTNVSPQKINIILKEFKKKIDTYIL</sequence>
<dbReference type="InterPro" id="IPR013325">
    <property type="entry name" value="RNA_pol_sigma_r2"/>
</dbReference>
<dbReference type="EMBL" id="CP003914">
    <property type="protein sequence ID" value="AFX74198.1"/>
    <property type="molecule type" value="Genomic_DNA"/>
</dbReference>
<dbReference type="RefSeq" id="WP_013302073.1">
    <property type="nucleotide sequence ID" value="NC_019552.1"/>
</dbReference>
<dbReference type="NCBIfam" id="TIGR02937">
    <property type="entry name" value="sigma70-ECF"/>
    <property type="match status" value="1"/>
</dbReference>
<organism evidence="1 2">
    <name type="scientific">Mesomycoplasma hyorhinis SK76</name>
    <dbReference type="NCBI Taxonomy" id="1118964"/>
    <lineage>
        <taxon>Bacteria</taxon>
        <taxon>Bacillati</taxon>
        <taxon>Mycoplasmatota</taxon>
        <taxon>Mycoplasmoidales</taxon>
        <taxon>Metamycoplasmataceae</taxon>
        <taxon>Mesomycoplasma</taxon>
    </lineage>
</organism>
<proteinExistence type="predicted"/>
<evidence type="ECO:0000313" key="1">
    <source>
        <dbReference type="EMBL" id="AFX74198.1"/>
    </source>
</evidence>
<evidence type="ECO:0000313" key="2">
    <source>
        <dbReference type="Proteomes" id="UP000009399"/>
    </source>
</evidence>
<protein>
    <submittedName>
        <fullName evidence="1">Uncharacterized protein</fullName>
    </submittedName>
</protein>
<accession>A0AAI8AMH9</accession>
<name>A0AAI8AMH9_MESHY</name>
<dbReference type="AlphaFoldDB" id="A0AAI8AMH9"/>
<dbReference type="GeneID" id="93248391"/>
<dbReference type="SUPFAM" id="SSF88946">
    <property type="entry name" value="Sigma2 domain of RNA polymerase sigma factors"/>
    <property type="match status" value="1"/>
</dbReference>
<reference evidence="1 2" key="1">
    <citation type="journal article" date="2013" name="Genome Announc.">
        <title>Complete Genome Sequence of Mycoplasma hyorhinis Strain SK76.</title>
        <authorList>
            <person name="Goodison S."/>
            <person name="Urquidi V."/>
            <person name="Kumar D."/>
            <person name="Reyes L."/>
            <person name="Rosser C.J."/>
        </authorList>
    </citation>
    <scope>NUCLEOTIDE SEQUENCE [LARGE SCALE GENOMIC DNA]</scope>
    <source>
        <strain evidence="1 2">SK76</strain>
    </source>
</reference>
<gene>
    <name evidence="1" type="ORF">MOS_271</name>
</gene>
<dbReference type="InterPro" id="IPR014284">
    <property type="entry name" value="RNA_pol_sigma-70_dom"/>
</dbReference>
<dbReference type="GO" id="GO:0003700">
    <property type="term" value="F:DNA-binding transcription factor activity"/>
    <property type="evidence" value="ECO:0007669"/>
    <property type="project" value="InterPro"/>
</dbReference>
<dbReference type="GO" id="GO:0006352">
    <property type="term" value="P:DNA-templated transcription initiation"/>
    <property type="evidence" value="ECO:0007669"/>
    <property type="project" value="InterPro"/>
</dbReference>
<dbReference type="KEGG" id="mhs:MOS_271"/>